<evidence type="ECO:0000256" key="1">
    <source>
        <dbReference type="ARBA" id="ARBA00008416"/>
    </source>
</evidence>
<dbReference type="EMBL" id="CENE01000005">
    <property type="protein sequence ID" value="CEQ40163.1"/>
    <property type="molecule type" value="Genomic_DNA"/>
</dbReference>
<feature type="binding site" evidence="2">
    <location>
        <position position="61"/>
    </location>
    <ligand>
        <name>Fe cation</name>
        <dbReference type="ChEBI" id="CHEBI:24875"/>
    </ligand>
</feature>
<dbReference type="Gene3D" id="2.60.120.10">
    <property type="entry name" value="Jelly Rolls"/>
    <property type="match status" value="2"/>
</dbReference>
<dbReference type="CDD" id="cd02247">
    <property type="entry name" value="cupin_pirin_C"/>
    <property type="match status" value="1"/>
</dbReference>
<accession>A0A0D6EKC7</accession>
<feature type="binding site" evidence="2">
    <location>
        <position position="103"/>
    </location>
    <ligand>
        <name>Fe cation</name>
        <dbReference type="ChEBI" id="CHEBI:24875"/>
    </ligand>
</feature>
<feature type="binding site" evidence="2">
    <location>
        <position position="101"/>
    </location>
    <ligand>
        <name>Fe cation</name>
        <dbReference type="ChEBI" id="CHEBI:24875"/>
    </ligand>
</feature>
<evidence type="ECO:0000256" key="2">
    <source>
        <dbReference type="PIRSR" id="PIRSR006232-1"/>
    </source>
</evidence>
<dbReference type="PIRSF" id="PIRSF006232">
    <property type="entry name" value="Pirin"/>
    <property type="match status" value="1"/>
</dbReference>
<dbReference type="InterPro" id="IPR008778">
    <property type="entry name" value="Pirin_C_dom"/>
</dbReference>
<dbReference type="Proteomes" id="UP000243876">
    <property type="component" value="Unassembled WGS sequence"/>
</dbReference>
<feature type="binding site" evidence="2">
    <location>
        <position position="59"/>
    </location>
    <ligand>
        <name>Fe cation</name>
        <dbReference type="ChEBI" id="CHEBI:24875"/>
    </ligand>
</feature>
<comment type="cofactor">
    <cofactor evidence="2">
        <name>Fe cation</name>
        <dbReference type="ChEBI" id="CHEBI:24875"/>
    </cofactor>
    <text evidence="2">Binds 1 Fe cation per subunit.</text>
</comment>
<protein>
    <submittedName>
        <fullName evidence="6">SPOSA6832_01744-mRNA-1:cds</fullName>
    </submittedName>
</protein>
<dbReference type="CDD" id="cd02909">
    <property type="entry name" value="cupin_pirin_N"/>
    <property type="match status" value="1"/>
</dbReference>
<dbReference type="Pfam" id="PF05726">
    <property type="entry name" value="Pirin_C"/>
    <property type="match status" value="1"/>
</dbReference>
<feature type="domain" description="Pirin C-terminal" evidence="5">
    <location>
        <begin position="232"/>
        <end position="335"/>
    </location>
</feature>
<gene>
    <name evidence="6" type="primary">SPOSA6832_01744</name>
</gene>
<feature type="non-terminal residue" evidence="6">
    <location>
        <position position="349"/>
    </location>
</feature>
<evidence type="ECO:0000313" key="7">
    <source>
        <dbReference type="Proteomes" id="UP000243876"/>
    </source>
</evidence>
<evidence type="ECO:0000313" key="6">
    <source>
        <dbReference type="EMBL" id="CEQ40163.1"/>
    </source>
</evidence>
<dbReference type="PANTHER" id="PTHR13903">
    <property type="entry name" value="PIRIN-RELATED"/>
    <property type="match status" value="1"/>
</dbReference>
<dbReference type="PANTHER" id="PTHR13903:SF8">
    <property type="entry name" value="PIRIN"/>
    <property type="match status" value="1"/>
</dbReference>
<dbReference type="Pfam" id="PF02678">
    <property type="entry name" value="Pirin"/>
    <property type="match status" value="1"/>
</dbReference>
<dbReference type="GO" id="GO:0046872">
    <property type="term" value="F:metal ion binding"/>
    <property type="evidence" value="ECO:0007669"/>
    <property type="project" value="UniProtKB-KW"/>
</dbReference>
<sequence>MSAARISRSVVKSVLARETPEGAGAVVRRSIGTAQLRNFTPFLMLDNFKVGQGAGFPDHPHRGMTTLTYMLEGEFEHEDFVGHKGKIGPGDLHALCTQIMHAEMPIHKPGGQDPFGLQLYVRSPLPNPAGGDASTGALSLASRPDVPADPSCCLLALPRRCSWIDLPKQHKLVDPSYQELKASEIPSAHPTPNVLIKVICGEADGSASEGVVSSPVRPLGGCWFADVIIGKKGDKVFHRVPKGWNAFIYTLEGEVLIGPSTPNTSNRIPAFHTAVLSNQDGENGVELESATDRARLVVVAGEPLDQEIVQHGPFVMDTPTGIRQAFMDYQFGRNGFEGAHEWQSEIGSK</sequence>
<dbReference type="InterPro" id="IPR003829">
    <property type="entry name" value="Pirin_N_dom"/>
</dbReference>
<dbReference type="SUPFAM" id="SSF51182">
    <property type="entry name" value="RmlC-like cupins"/>
    <property type="match status" value="2"/>
</dbReference>
<evidence type="ECO:0000256" key="3">
    <source>
        <dbReference type="RuleBase" id="RU003457"/>
    </source>
</evidence>
<dbReference type="OrthoDB" id="198735at2759"/>
<evidence type="ECO:0000259" key="5">
    <source>
        <dbReference type="Pfam" id="PF05726"/>
    </source>
</evidence>
<dbReference type="InterPro" id="IPR011051">
    <property type="entry name" value="RmlC_Cupin_sf"/>
</dbReference>
<reference evidence="7" key="1">
    <citation type="submission" date="2015-02" db="EMBL/GenBank/DDBJ databases">
        <authorList>
            <person name="Gon?alves P."/>
        </authorList>
    </citation>
    <scope>NUCLEOTIDE SEQUENCE [LARGE SCALE GENOMIC DNA]</scope>
</reference>
<evidence type="ECO:0000259" key="4">
    <source>
        <dbReference type="Pfam" id="PF02678"/>
    </source>
</evidence>
<keyword evidence="2" id="KW-0408">Iron</keyword>
<feature type="domain" description="Pirin N-terminal" evidence="4">
    <location>
        <begin position="27"/>
        <end position="120"/>
    </location>
</feature>
<feature type="non-terminal residue" evidence="6">
    <location>
        <position position="1"/>
    </location>
</feature>
<comment type="similarity">
    <text evidence="1 3">Belongs to the pirin family.</text>
</comment>
<organism evidence="6 7">
    <name type="scientific">Sporidiobolus salmonicolor</name>
    <name type="common">Yeast-like fungus</name>
    <name type="synonym">Sporobolomyces salmonicolor</name>
    <dbReference type="NCBI Taxonomy" id="5005"/>
    <lineage>
        <taxon>Eukaryota</taxon>
        <taxon>Fungi</taxon>
        <taxon>Dikarya</taxon>
        <taxon>Basidiomycota</taxon>
        <taxon>Pucciniomycotina</taxon>
        <taxon>Microbotryomycetes</taxon>
        <taxon>Sporidiobolales</taxon>
        <taxon>Sporidiobolaceae</taxon>
        <taxon>Sporobolomyces</taxon>
    </lineage>
</organism>
<proteinExistence type="inferred from homology"/>
<keyword evidence="7" id="KW-1185">Reference proteome</keyword>
<dbReference type="InterPro" id="IPR014710">
    <property type="entry name" value="RmlC-like_jellyroll"/>
</dbReference>
<dbReference type="InterPro" id="IPR012093">
    <property type="entry name" value="Pirin"/>
</dbReference>
<keyword evidence="2" id="KW-0479">Metal-binding</keyword>
<dbReference type="AlphaFoldDB" id="A0A0D6EKC7"/>
<name>A0A0D6EKC7_SPOSA</name>